<reference evidence="2" key="1">
    <citation type="journal article" date="2019" name="Environ. Microbiol.">
        <title>Fungal ecological strategies reflected in gene transcription - a case study of two litter decomposers.</title>
        <authorList>
            <person name="Barbi F."/>
            <person name="Kohler A."/>
            <person name="Barry K."/>
            <person name="Baskaran P."/>
            <person name="Daum C."/>
            <person name="Fauchery L."/>
            <person name="Ihrmark K."/>
            <person name="Kuo A."/>
            <person name="LaButti K."/>
            <person name="Lipzen A."/>
            <person name="Morin E."/>
            <person name="Grigoriev I.V."/>
            <person name="Henrissat B."/>
            <person name="Lindahl B."/>
            <person name="Martin F."/>
        </authorList>
    </citation>
    <scope>NUCLEOTIDE SEQUENCE</scope>
    <source>
        <strain evidence="2">JB14</strain>
    </source>
</reference>
<feature type="compositionally biased region" description="Low complexity" evidence="1">
    <location>
        <begin position="413"/>
        <end position="425"/>
    </location>
</feature>
<sequence>MSVSPSKFCAGSDPAWKAFLTKAKISELQTPTVDPLVDTVNLPRSLPQLIASAYQKNRDIESFQYIIFIPPTYGTPTPNRSIVFTDDDPQRIEYYAPTLFRLFNRLREALNRPNVSKMAIRRAVDDLLELVFETDTNTLPGTRYLVESQVKIVRFDKRTLNHYPTGVAMADGAVAIVIPKPLLQSLDVRKANENHYRSGNYLRQQYAATYVEYKGGLKNNGRQAILDSASIQAVNRVLGVDVTNYSLSIRHNQVDVITSRWEEKLVDDFEYQYRKFNNVFDLSDGLDFLRFYSFLCQLRGNHRSVQEKLFLARDSKRVRADVNPFFEHQSQNDQDDLTSDNGNSETDHMVEDDLELGEEASTKVAVDKFCEAEDSEEDVDKGSEEDDESEEENLDSKRDTRKSTEDKVNTWRQSQSITTYSQSYTWKTNADLHS</sequence>
<feature type="region of interest" description="Disordered" evidence="1">
    <location>
        <begin position="371"/>
        <end position="434"/>
    </location>
</feature>
<dbReference type="OrthoDB" id="2947815at2759"/>
<name>A0A6A4I1F9_9AGAR</name>
<evidence type="ECO:0000313" key="2">
    <source>
        <dbReference type="EMBL" id="KAE9402635.1"/>
    </source>
</evidence>
<accession>A0A6A4I1F9</accession>
<evidence type="ECO:0000313" key="3">
    <source>
        <dbReference type="Proteomes" id="UP000799118"/>
    </source>
</evidence>
<feature type="compositionally biased region" description="Acidic residues" evidence="1">
    <location>
        <begin position="372"/>
        <end position="393"/>
    </location>
</feature>
<feature type="compositionally biased region" description="Basic and acidic residues" evidence="1">
    <location>
        <begin position="394"/>
        <end position="409"/>
    </location>
</feature>
<proteinExistence type="predicted"/>
<dbReference type="Proteomes" id="UP000799118">
    <property type="component" value="Unassembled WGS sequence"/>
</dbReference>
<organism evidence="2 3">
    <name type="scientific">Gymnopus androsaceus JB14</name>
    <dbReference type="NCBI Taxonomy" id="1447944"/>
    <lineage>
        <taxon>Eukaryota</taxon>
        <taxon>Fungi</taxon>
        <taxon>Dikarya</taxon>
        <taxon>Basidiomycota</taxon>
        <taxon>Agaricomycotina</taxon>
        <taxon>Agaricomycetes</taxon>
        <taxon>Agaricomycetidae</taxon>
        <taxon>Agaricales</taxon>
        <taxon>Marasmiineae</taxon>
        <taxon>Omphalotaceae</taxon>
        <taxon>Gymnopus</taxon>
    </lineage>
</organism>
<keyword evidence="3" id="KW-1185">Reference proteome</keyword>
<gene>
    <name evidence="2" type="ORF">BT96DRAFT_1017573</name>
</gene>
<protein>
    <submittedName>
        <fullName evidence="2">Uncharacterized protein</fullName>
    </submittedName>
</protein>
<dbReference type="AlphaFoldDB" id="A0A6A4I1F9"/>
<dbReference type="EMBL" id="ML769433">
    <property type="protein sequence ID" value="KAE9402635.1"/>
    <property type="molecule type" value="Genomic_DNA"/>
</dbReference>
<evidence type="ECO:0000256" key="1">
    <source>
        <dbReference type="SAM" id="MobiDB-lite"/>
    </source>
</evidence>
<feature type="region of interest" description="Disordered" evidence="1">
    <location>
        <begin position="325"/>
        <end position="347"/>
    </location>
</feature>